<dbReference type="InterPro" id="IPR020846">
    <property type="entry name" value="MFS_dom"/>
</dbReference>
<comment type="subcellular location">
    <subcellularLocation>
        <location evidence="1">Membrane</location>
        <topology evidence="1">Multi-pass membrane protein</topology>
    </subcellularLocation>
</comment>
<evidence type="ECO:0000256" key="5">
    <source>
        <dbReference type="ARBA" id="ARBA00023136"/>
    </source>
</evidence>
<feature type="transmembrane region" description="Helical" evidence="6">
    <location>
        <begin position="198"/>
        <end position="219"/>
    </location>
</feature>
<accession>A0A5A7MLK5</accession>
<feature type="transmembrane region" description="Helical" evidence="6">
    <location>
        <begin position="331"/>
        <end position="351"/>
    </location>
</feature>
<proteinExistence type="predicted"/>
<dbReference type="PANTHER" id="PTHR43791">
    <property type="entry name" value="PERMEASE-RELATED"/>
    <property type="match status" value="1"/>
</dbReference>
<sequence length="444" mass="47214">MNDGIAAGSLRQPSSIPPSESIAAAEESRIIKKVLRALIPLAIIGLFVSFIDRTNIAVAGPSMSATLGLTPSMFGLAAGLFFIGYVLFEVPSNLLLGHFGAKVWIARIMMTWGAVCVAMAWVQGANSLYVMRFILGIFEAGFYPGMLFYFSLFVPGRHLTRAYSLFQIGIPISLALGSVLTAALLTMDGIMGYHGWQWVFIIEGGMAVVVGLVCLKLMASTPNDAKWLTQDEKTKLNGYLKAANEGKDDSGHGLEAVKGIFSTPRTWYFCAIYVAMMLGFYSVTYWAPQIIKLRMGLGNVEAGLVSAIPWVVATIALLVVSSYTSKHGRRGPILVGVLAVCGIGMVISSLATNNMVALIGLCMGACIQAAVPLFYTFPAEEFGGAKSAVALALINSVGNIGGFFGPYLLGILRDATGADVVGQLMLASSFILAAVLAFGLMKKR</sequence>
<dbReference type="Proteomes" id="UP000323105">
    <property type="component" value="Unassembled WGS sequence"/>
</dbReference>
<feature type="transmembrane region" description="Helical" evidence="6">
    <location>
        <begin position="129"/>
        <end position="150"/>
    </location>
</feature>
<feature type="transmembrane region" description="Helical" evidence="6">
    <location>
        <begin position="357"/>
        <end position="377"/>
    </location>
</feature>
<feature type="transmembrane region" description="Helical" evidence="6">
    <location>
        <begin position="389"/>
        <end position="409"/>
    </location>
</feature>
<keyword evidence="5 6" id="KW-0472">Membrane</keyword>
<dbReference type="SUPFAM" id="SSF103473">
    <property type="entry name" value="MFS general substrate transporter"/>
    <property type="match status" value="1"/>
</dbReference>
<dbReference type="GO" id="GO:0016020">
    <property type="term" value="C:membrane"/>
    <property type="evidence" value="ECO:0007669"/>
    <property type="project" value="UniProtKB-SubCell"/>
</dbReference>
<feature type="transmembrane region" description="Helical" evidence="6">
    <location>
        <begin position="307"/>
        <end position="324"/>
    </location>
</feature>
<reference evidence="8 9" key="1">
    <citation type="journal article" date="2019" name="Microbiol. Resour. Announc.">
        <title>Draft Genome Sequence of Comamonas testosteroni TA441, a Bacterium That Has a Cryptic Phenol Degradation Gene Cluster.</title>
        <authorList>
            <person name="Arai H."/>
            <person name="Ishii M."/>
        </authorList>
    </citation>
    <scope>NUCLEOTIDE SEQUENCE [LARGE SCALE GENOMIC DNA]</scope>
    <source>
        <strain evidence="8 9">TA441</strain>
    </source>
</reference>
<dbReference type="Pfam" id="PF07690">
    <property type="entry name" value="MFS_1"/>
    <property type="match status" value="1"/>
</dbReference>
<keyword evidence="2" id="KW-0813">Transport</keyword>
<keyword evidence="3 6" id="KW-0812">Transmembrane</keyword>
<evidence type="ECO:0000256" key="1">
    <source>
        <dbReference type="ARBA" id="ARBA00004141"/>
    </source>
</evidence>
<keyword evidence="4 6" id="KW-1133">Transmembrane helix</keyword>
<feature type="transmembrane region" description="Helical" evidence="6">
    <location>
        <begin position="421"/>
        <end position="441"/>
    </location>
</feature>
<evidence type="ECO:0000313" key="8">
    <source>
        <dbReference type="EMBL" id="GEQ77585.1"/>
    </source>
</evidence>
<dbReference type="EMBL" id="BKBW01000014">
    <property type="protein sequence ID" value="GEQ77585.1"/>
    <property type="molecule type" value="Genomic_DNA"/>
</dbReference>
<feature type="transmembrane region" description="Helical" evidence="6">
    <location>
        <begin position="103"/>
        <end position="123"/>
    </location>
</feature>
<evidence type="ECO:0000259" key="7">
    <source>
        <dbReference type="PROSITE" id="PS50850"/>
    </source>
</evidence>
<feature type="domain" description="Major facilitator superfamily (MFS) profile" evidence="7">
    <location>
        <begin position="38"/>
        <end position="444"/>
    </location>
</feature>
<dbReference type="Gene3D" id="1.20.1250.20">
    <property type="entry name" value="MFS general substrate transporter like domains"/>
    <property type="match status" value="2"/>
</dbReference>
<dbReference type="GO" id="GO:0022857">
    <property type="term" value="F:transmembrane transporter activity"/>
    <property type="evidence" value="ECO:0007669"/>
    <property type="project" value="InterPro"/>
</dbReference>
<evidence type="ECO:0000313" key="9">
    <source>
        <dbReference type="Proteomes" id="UP000323105"/>
    </source>
</evidence>
<organism evidence="8 9">
    <name type="scientific">Comamonas testosteroni</name>
    <name type="common">Pseudomonas testosteroni</name>
    <dbReference type="NCBI Taxonomy" id="285"/>
    <lineage>
        <taxon>Bacteria</taxon>
        <taxon>Pseudomonadati</taxon>
        <taxon>Pseudomonadota</taxon>
        <taxon>Betaproteobacteria</taxon>
        <taxon>Burkholderiales</taxon>
        <taxon>Comamonadaceae</taxon>
        <taxon>Comamonas</taxon>
    </lineage>
</organism>
<evidence type="ECO:0000256" key="6">
    <source>
        <dbReference type="SAM" id="Phobius"/>
    </source>
</evidence>
<dbReference type="PANTHER" id="PTHR43791:SF36">
    <property type="entry name" value="TRANSPORTER, PUTATIVE (AFU_ORTHOLOGUE AFUA_6G08340)-RELATED"/>
    <property type="match status" value="1"/>
</dbReference>
<protein>
    <submittedName>
        <fullName evidence="8">MFS transporter</fullName>
    </submittedName>
</protein>
<feature type="transmembrane region" description="Helical" evidence="6">
    <location>
        <begin position="34"/>
        <end position="51"/>
    </location>
</feature>
<dbReference type="RefSeq" id="WP_149356941.1">
    <property type="nucleotide sequence ID" value="NZ_BKBW01000014.1"/>
</dbReference>
<dbReference type="PROSITE" id="PS50850">
    <property type="entry name" value="MFS"/>
    <property type="match status" value="1"/>
</dbReference>
<evidence type="ECO:0000256" key="2">
    <source>
        <dbReference type="ARBA" id="ARBA00022448"/>
    </source>
</evidence>
<comment type="caution">
    <text evidence="8">The sequence shown here is derived from an EMBL/GenBank/DDBJ whole genome shotgun (WGS) entry which is preliminary data.</text>
</comment>
<evidence type="ECO:0000256" key="3">
    <source>
        <dbReference type="ARBA" id="ARBA00022692"/>
    </source>
</evidence>
<dbReference type="InterPro" id="IPR036259">
    <property type="entry name" value="MFS_trans_sf"/>
</dbReference>
<feature type="transmembrane region" description="Helical" evidence="6">
    <location>
        <begin position="267"/>
        <end position="287"/>
    </location>
</feature>
<dbReference type="AlphaFoldDB" id="A0A5A7MLK5"/>
<evidence type="ECO:0000256" key="4">
    <source>
        <dbReference type="ARBA" id="ARBA00022989"/>
    </source>
</evidence>
<dbReference type="CDD" id="cd17319">
    <property type="entry name" value="MFS_ExuT_GudP_like"/>
    <property type="match status" value="1"/>
</dbReference>
<feature type="transmembrane region" description="Helical" evidence="6">
    <location>
        <begin position="162"/>
        <end position="186"/>
    </location>
</feature>
<dbReference type="FunFam" id="1.20.1250.20:FF:000018">
    <property type="entry name" value="MFS transporter permease"/>
    <property type="match status" value="1"/>
</dbReference>
<name>A0A5A7MLK5_COMTE</name>
<feature type="transmembrane region" description="Helical" evidence="6">
    <location>
        <begin position="71"/>
        <end position="91"/>
    </location>
</feature>
<dbReference type="InterPro" id="IPR011701">
    <property type="entry name" value="MFS"/>
</dbReference>
<gene>
    <name evidence="8" type="ORF">CTTA_4590</name>
</gene>